<dbReference type="Pfam" id="PF03703">
    <property type="entry name" value="bPH_2"/>
    <property type="match status" value="1"/>
</dbReference>
<organism evidence="3 4">
    <name type="scientific">Pedobacter terrae</name>
    <dbReference type="NCBI Taxonomy" id="405671"/>
    <lineage>
        <taxon>Bacteria</taxon>
        <taxon>Pseudomonadati</taxon>
        <taxon>Bacteroidota</taxon>
        <taxon>Sphingobacteriia</taxon>
        <taxon>Sphingobacteriales</taxon>
        <taxon>Sphingobacteriaceae</taxon>
        <taxon>Pedobacter</taxon>
    </lineage>
</organism>
<dbReference type="Proteomes" id="UP000199643">
    <property type="component" value="Unassembled WGS sequence"/>
</dbReference>
<reference evidence="4" key="1">
    <citation type="submission" date="2016-10" db="EMBL/GenBank/DDBJ databases">
        <authorList>
            <person name="Varghese N."/>
            <person name="Submissions S."/>
        </authorList>
    </citation>
    <scope>NUCLEOTIDE SEQUENCE [LARGE SCALE GENOMIC DNA]</scope>
    <source>
        <strain evidence="4">DSM 17933</strain>
    </source>
</reference>
<dbReference type="OrthoDB" id="793280at2"/>
<keyword evidence="1" id="KW-0812">Transmembrane</keyword>
<dbReference type="PANTHER" id="PTHR34473:SF2">
    <property type="entry name" value="UPF0699 TRANSMEMBRANE PROTEIN YDBT"/>
    <property type="match status" value="1"/>
</dbReference>
<keyword evidence="1" id="KW-1133">Transmembrane helix</keyword>
<dbReference type="AlphaFoldDB" id="A0A1G8D5X7"/>
<dbReference type="STRING" id="405671.SAMN05421827_12820"/>
<evidence type="ECO:0000256" key="1">
    <source>
        <dbReference type="SAM" id="Phobius"/>
    </source>
</evidence>
<feature type="domain" description="YdbS-like PH" evidence="2">
    <location>
        <begin position="68"/>
        <end position="132"/>
    </location>
</feature>
<evidence type="ECO:0000313" key="3">
    <source>
        <dbReference type="EMBL" id="SDH53155.1"/>
    </source>
</evidence>
<proteinExistence type="predicted"/>
<feature type="transmembrane region" description="Helical" evidence="1">
    <location>
        <begin position="21"/>
        <end position="42"/>
    </location>
</feature>
<dbReference type="EMBL" id="FNCH01000028">
    <property type="protein sequence ID" value="SDH53155.1"/>
    <property type="molecule type" value="Genomic_DNA"/>
</dbReference>
<protein>
    <submittedName>
        <fullName evidence="3">Membrane protein YdbS, contains bPH2 (Pleckstrin homology) domain</fullName>
    </submittedName>
</protein>
<keyword evidence="4" id="KW-1185">Reference proteome</keyword>
<name>A0A1G8D5X7_9SPHI</name>
<dbReference type="PANTHER" id="PTHR34473">
    <property type="entry name" value="UPF0699 TRANSMEMBRANE PROTEIN YDBS"/>
    <property type="match status" value="1"/>
</dbReference>
<evidence type="ECO:0000313" key="4">
    <source>
        <dbReference type="Proteomes" id="UP000199643"/>
    </source>
</evidence>
<sequence>MNSIGIPNQERYLQLSPTTSYCFLSVFGLLFIAIGLLVGAFWLNMLCLPAIVVLAMAFYRFFYIRLTLYILTAETLKIRTGIFSYTLVTLELYRVKDYVIKQNLIMRILKIMTLTLFTTDKQDVVIALNGIPQSNLNDTIRDLVQRARAKSKIIEIN</sequence>
<evidence type="ECO:0000259" key="2">
    <source>
        <dbReference type="Pfam" id="PF03703"/>
    </source>
</evidence>
<feature type="transmembrane region" description="Helical" evidence="1">
    <location>
        <begin position="48"/>
        <end position="71"/>
    </location>
</feature>
<dbReference type="InterPro" id="IPR005182">
    <property type="entry name" value="YdbS-like_PH"/>
</dbReference>
<accession>A0A1G8D5X7</accession>
<keyword evidence="1" id="KW-0472">Membrane</keyword>
<gene>
    <name evidence="3" type="ORF">SAMN05421827_12820</name>
</gene>